<feature type="domain" description="Glycosyl transferase CAP10" evidence="4">
    <location>
        <begin position="310"/>
        <end position="615"/>
    </location>
</feature>
<evidence type="ECO:0000256" key="3">
    <source>
        <dbReference type="SAM" id="Phobius"/>
    </source>
</evidence>
<evidence type="ECO:0000256" key="1">
    <source>
        <dbReference type="ARBA" id="ARBA00010118"/>
    </source>
</evidence>
<organism evidence="5 6">
    <name type="scientific">Naematelia encephala</name>
    <dbReference type="NCBI Taxonomy" id="71784"/>
    <lineage>
        <taxon>Eukaryota</taxon>
        <taxon>Fungi</taxon>
        <taxon>Dikarya</taxon>
        <taxon>Basidiomycota</taxon>
        <taxon>Agaricomycotina</taxon>
        <taxon>Tremellomycetes</taxon>
        <taxon>Tremellales</taxon>
        <taxon>Naemateliaceae</taxon>
        <taxon>Naematelia</taxon>
    </lineage>
</organism>
<accession>A0A1Y2BJB7</accession>
<dbReference type="PANTHER" id="PTHR12203">
    <property type="entry name" value="KDEL LYS-ASP-GLU-LEU CONTAINING - RELATED"/>
    <property type="match status" value="1"/>
</dbReference>
<comment type="caution">
    <text evidence="5">The sequence shown here is derived from an EMBL/GenBank/DDBJ whole genome shotgun (WGS) entry which is preliminary data.</text>
</comment>
<dbReference type="Pfam" id="PF05686">
    <property type="entry name" value="Glyco_transf_90"/>
    <property type="match status" value="1"/>
</dbReference>
<proteinExistence type="inferred from homology"/>
<dbReference type="STRING" id="71784.A0A1Y2BJB7"/>
<gene>
    <name evidence="5" type="ORF">BCR39DRAFT_516794</name>
</gene>
<sequence>MSAPFTQLERRVKGMSPRNRILALAGATLTILFLFHILAPHSNSLLSNTHRWTTASSSVIRSKFLRAKAAAPKPPIHHPIPKLMADARDAFDEKLARQSKTLEQAVAEYEKRYRRSPPKGFDGWFEFAKQHNSIIIDEYDQLARDLEPFWLFSGEELRRRCIQVGFLPSVDLVRIEKGKTRTIDVSKGFDDSEVGARAKGFRVMLEKFQDKLPDMDFPINEKAEGRILVPWEENLFSNLTADSSLGIEHVLGGEFIPDWRGDGNVWEAYRRTCDPSSQARRLFGSLRAQLKEGQAPISRLADAGLTASIDSEDFIFPQGIDDKYDFCDHPWAHYNQGHFFSDWRTIHALYPMFSPAKGMGYSDILIPSHYYFSSTKRYTYGWDPVNMVIKDVDDMETSWEEKSDDIFWRGATTGGGSSPPGFLAQYQRHRLIKMTSDQSDVNKTVVFADPPGTNNFVSAEVAIGQLNTDMMDVAFTKAVGCTQYPGGCDGMRKDHRFADAVPLGENWRHKYLIDIDGMGYSARLFALLKSECAVLKSTVYTEFMSEWIQPWLHYVPISQMYKEIYNVHAFFSGPSEAMLRASNATRGAYQNGGLTTRKLDGDAELRKIAKAGRDWMFTIGRKIDMEIYVYRLCIEWGRLTADDRDAATYGYKGKSEPAKEAAT</sequence>
<dbReference type="InterPro" id="IPR051091">
    <property type="entry name" value="O-Glucosyltr/Glycosyltrsf_90"/>
</dbReference>
<evidence type="ECO:0000256" key="2">
    <source>
        <dbReference type="ARBA" id="ARBA00022679"/>
    </source>
</evidence>
<dbReference type="AlphaFoldDB" id="A0A1Y2BJB7"/>
<dbReference type="PANTHER" id="PTHR12203:SF35">
    <property type="entry name" value="PROTEIN O-GLUCOSYLTRANSFERASE 1"/>
    <property type="match status" value="1"/>
</dbReference>
<keyword evidence="3" id="KW-1133">Transmembrane helix</keyword>
<protein>
    <recommendedName>
        <fullName evidence="4">Glycosyl transferase CAP10 domain-containing protein</fullName>
    </recommendedName>
</protein>
<dbReference type="InterPro" id="IPR006598">
    <property type="entry name" value="CAP10"/>
</dbReference>
<dbReference type="EMBL" id="MCFC01000003">
    <property type="protein sequence ID" value="ORY34215.1"/>
    <property type="molecule type" value="Genomic_DNA"/>
</dbReference>
<feature type="transmembrane region" description="Helical" evidence="3">
    <location>
        <begin position="21"/>
        <end position="39"/>
    </location>
</feature>
<dbReference type="InParanoid" id="A0A1Y2BJB7"/>
<dbReference type="Proteomes" id="UP000193986">
    <property type="component" value="Unassembled WGS sequence"/>
</dbReference>
<evidence type="ECO:0000313" key="6">
    <source>
        <dbReference type="Proteomes" id="UP000193986"/>
    </source>
</evidence>
<keyword evidence="6" id="KW-1185">Reference proteome</keyword>
<keyword evidence="3" id="KW-0472">Membrane</keyword>
<dbReference type="OrthoDB" id="202415at2759"/>
<comment type="similarity">
    <text evidence="1">Belongs to the glycosyltransferase 90 family.</text>
</comment>
<dbReference type="GO" id="GO:0016740">
    <property type="term" value="F:transferase activity"/>
    <property type="evidence" value="ECO:0007669"/>
    <property type="project" value="UniProtKB-KW"/>
</dbReference>
<dbReference type="SMART" id="SM00672">
    <property type="entry name" value="CAP10"/>
    <property type="match status" value="1"/>
</dbReference>
<name>A0A1Y2BJB7_9TREE</name>
<keyword evidence="2" id="KW-0808">Transferase</keyword>
<reference evidence="5 6" key="1">
    <citation type="submission" date="2016-07" db="EMBL/GenBank/DDBJ databases">
        <title>Pervasive Adenine N6-methylation of Active Genes in Fungi.</title>
        <authorList>
            <consortium name="DOE Joint Genome Institute"/>
            <person name="Mondo S.J."/>
            <person name="Dannebaum R.O."/>
            <person name="Kuo R.C."/>
            <person name="Labutti K."/>
            <person name="Haridas S."/>
            <person name="Kuo A."/>
            <person name="Salamov A."/>
            <person name="Ahrendt S.R."/>
            <person name="Lipzen A."/>
            <person name="Sullivan W."/>
            <person name="Andreopoulos W.B."/>
            <person name="Clum A."/>
            <person name="Lindquist E."/>
            <person name="Daum C."/>
            <person name="Ramamoorthy G.K."/>
            <person name="Gryganskyi A."/>
            <person name="Culley D."/>
            <person name="Magnuson J.K."/>
            <person name="James T.Y."/>
            <person name="O'Malley M.A."/>
            <person name="Stajich J.E."/>
            <person name="Spatafora J.W."/>
            <person name="Visel A."/>
            <person name="Grigoriev I.V."/>
        </authorList>
    </citation>
    <scope>NUCLEOTIDE SEQUENCE [LARGE SCALE GENOMIC DNA]</scope>
    <source>
        <strain evidence="5 6">68-887.2</strain>
    </source>
</reference>
<keyword evidence="3" id="KW-0812">Transmembrane</keyword>
<evidence type="ECO:0000313" key="5">
    <source>
        <dbReference type="EMBL" id="ORY34215.1"/>
    </source>
</evidence>
<evidence type="ECO:0000259" key="4">
    <source>
        <dbReference type="SMART" id="SM00672"/>
    </source>
</evidence>